<dbReference type="Gene3D" id="3.50.50.60">
    <property type="entry name" value="FAD/NAD(P)-binding domain"/>
    <property type="match status" value="1"/>
</dbReference>
<protein>
    <submittedName>
        <fullName evidence="3">Tryptophan halogenase</fullName>
    </submittedName>
</protein>
<feature type="binding site" evidence="2">
    <location>
        <position position="339"/>
    </location>
    <ligand>
        <name>L-tryptophan</name>
        <dbReference type="ChEBI" id="CHEBI:57912"/>
    </ligand>
</feature>
<gene>
    <name evidence="3" type="ORF">GRI38_00490</name>
</gene>
<feature type="binding site" evidence="2">
    <location>
        <position position="330"/>
    </location>
    <ligand>
        <name>FAD</name>
        <dbReference type="ChEBI" id="CHEBI:57692"/>
    </ligand>
</feature>
<dbReference type="GO" id="GO:0004497">
    <property type="term" value="F:monooxygenase activity"/>
    <property type="evidence" value="ECO:0007669"/>
    <property type="project" value="InterPro"/>
</dbReference>
<keyword evidence="2" id="KW-0274">FAD</keyword>
<accession>A0A844ZC66</accession>
<dbReference type="InterPro" id="IPR036188">
    <property type="entry name" value="FAD/NAD-bd_sf"/>
</dbReference>
<keyword evidence="2" id="KW-0285">Flavoprotein</keyword>
<keyword evidence="2" id="KW-0547">Nucleotide-binding</keyword>
<evidence type="ECO:0000313" key="4">
    <source>
        <dbReference type="Proteomes" id="UP000433104"/>
    </source>
</evidence>
<sequence>MDRTTAQHIVIAGGGTAGWMAGAALSRFTTGRITLVEAEEIGPVGVGEATIPQIRLFNAGLGIDEAEFLRETKGSFKLGIEFAGWAGEGTRYMHAFGPVGHPAGLLPFHQYWLRAREEGFAEELGAYSLNETAACALKIQMWRSEPGKPAPDMPWAYHFDAGLYAAFLRRYAEARGVTRIAGKIVSVERDEREIASLTLDDGRKVGGDFFLDCTGFRSLLLGEALGSRFEDWQHWLPCDRAVAVPCATRGEFTPYTTATARRAGWQWRIPLQHRIGNGLVYSSADLSDDEALDMLLGGLDGSEEGEPNRLRFATGSRAEHWVGNCLALGLSAGFMEPLESTSIHLIQSSLSRFLTMLPVERPDPAIVREFNRQTSFEWERIRDFLILHYKANGRQGEAFWDRCRAMSVPDSLAAKIGQFEAAGYIHREHEELFTQEGWLQVLVGQGVIPSTFHPIAGNMSQGDLAAMMSRITDRNRETVARMPDHVQFLRAFCMPPEHRKTA</sequence>
<dbReference type="InterPro" id="IPR033856">
    <property type="entry name" value="Trp_halogen"/>
</dbReference>
<feature type="binding site" evidence="2">
    <location>
        <position position="77"/>
    </location>
    <ligand>
        <name>7-chloro-L-tryptophan</name>
        <dbReference type="ChEBI" id="CHEBI:58713"/>
    </ligand>
</feature>
<evidence type="ECO:0000313" key="3">
    <source>
        <dbReference type="EMBL" id="MXO84510.1"/>
    </source>
</evidence>
<dbReference type="RefSeq" id="WP_160681077.1">
    <property type="nucleotide sequence ID" value="NZ_WTYW01000001.1"/>
</dbReference>
<feature type="active site" evidence="1">
    <location>
        <position position="77"/>
    </location>
</feature>
<comment type="caution">
    <text evidence="3">The sequence shown here is derived from an EMBL/GenBank/DDBJ whole genome shotgun (WGS) entry which is preliminary data.</text>
</comment>
<proteinExistence type="predicted"/>
<dbReference type="SUPFAM" id="SSF51905">
    <property type="entry name" value="FAD/NAD(P)-binding domain"/>
    <property type="match status" value="1"/>
</dbReference>
<feature type="binding site" evidence="2">
    <location>
        <position position="343"/>
    </location>
    <ligand>
        <name>FAD</name>
        <dbReference type="ChEBI" id="CHEBI:57692"/>
    </ligand>
</feature>
<dbReference type="Proteomes" id="UP000433104">
    <property type="component" value="Unassembled WGS sequence"/>
</dbReference>
<dbReference type="GO" id="GO:0000166">
    <property type="term" value="F:nucleotide binding"/>
    <property type="evidence" value="ECO:0007669"/>
    <property type="project" value="UniProtKB-KW"/>
</dbReference>
<dbReference type="PIRSF" id="PIRSF011396">
    <property type="entry name" value="Trp_halogenase"/>
    <property type="match status" value="1"/>
</dbReference>
<dbReference type="PANTHER" id="PTHR43747">
    <property type="entry name" value="FAD-BINDING PROTEIN"/>
    <property type="match status" value="1"/>
</dbReference>
<dbReference type="AlphaFoldDB" id="A0A844ZC66"/>
<feature type="binding site" evidence="2">
    <location>
        <begin position="14"/>
        <end position="17"/>
    </location>
    <ligand>
        <name>FAD</name>
        <dbReference type="ChEBI" id="CHEBI:57692"/>
    </ligand>
</feature>
<keyword evidence="4" id="KW-1185">Reference proteome</keyword>
<evidence type="ECO:0000256" key="1">
    <source>
        <dbReference type="PIRSR" id="PIRSR011396-1"/>
    </source>
</evidence>
<dbReference type="OrthoDB" id="7178350at2"/>
<evidence type="ECO:0000256" key="2">
    <source>
        <dbReference type="PIRSR" id="PIRSR011396-2"/>
    </source>
</evidence>
<dbReference type="PANTHER" id="PTHR43747:SF4">
    <property type="entry name" value="FLAVIN-DEPENDENT TRYPTOPHAN HALOGENASE"/>
    <property type="match status" value="1"/>
</dbReference>
<dbReference type="EMBL" id="WTYW01000001">
    <property type="protein sequence ID" value="MXO84510.1"/>
    <property type="molecule type" value="Genomic_DNA"/>
</dbReference>
<dbReference type="InterPro" id="IPR006905">
    <property type="entry name" value="Flavin_halogenase"/>
</dbReference>
<organism evidence="3 4">
    <name type="scientific">Parapontixanthobacter aurantiacus</name>
    <dbReference type="NCBI Taxonomy" id="1463599"/>
    <lineage>
        <taxon>Bacteria</taxon>
        <taxon>Pseudomonadati</taxon>
        <taxon>Pseudomonadota</taxon>
        <taxon>Alphaproteobacteria</taxon>
        <taxon>Sphingomonadales</taxon>
        <taxon>Erythrobacteraceae</taxon>
        <taxon>Parapontixanthobacter</taxon>
    </lineage>
</organism>
<dbReference type="Pfam" id="PF04820">
    <property type="entry name" value="Trp_halogenase"/>
    <property type="match status" value="1"/>
</dbReference>
<reference evidence="3 4" key="1">
    <citation type="submission" date="2019-12" db="EMBL/GenBank/DDBJ databases">
        <title>Genomic-based taxomic classification of the family Erythrobacteraceae.</title>
        <authorList>
            <person name="Xu L."/>
        </authorList>
    </citation>
    <scope>NUCLEOTIDE SEQUENCE [LARGE SCALE GENOMIC DNA]</scope>
    <source>
        <strain evidence="3 4">MCCC 1A09962</strain>
    </source>
</reference>
<name>A0A844ZC66_9SPHN</name>
<dbReference type="InterPro" id="IPR050816">
    <property type="entry name" value="Flavin-dep_Halogenase_NPB"/>
</dbReference>